<feature type="transmembrane region" description="Helical" evidence="1">
    <location>
        <begin position="178"/>
        <end position="201"/>
    </location>
</feature>
<name>K9EIH6_9BACE</name>
<dbReference type="AlphaFoldDB" id="K9EIH6"/>
<feature type="transmembrane region" description="Helical" evidence="1">
    <location>
        <begin position="29"/>
        <end position="48"/>
    </location>
</feature>
<protein>
    <submittedName>
        <fullName evidence="2">Uncharacterized protein</fullName>
    </submittedName>
</protein>
<gene>
    <name evidence="2" type="ORF">HMPREF9447_03794</name>
</gene>
<evidence type="ECO:0000313" key="3">
    <source>
        <dbReference type="Proteomes" id="UP000009872"/>
    </source>
</evidence>
<keyword evidence="1" id="KW-1133">Transmembrane helix</keyword>
<feature type="transmembrane region" description="Helical" evidence="1">
    <location>
        <begin position="128"/>
        <end position="150"/>
    </location>
</feature>
<keyword evidence="1" id="KW-0472">Membrane</keyword>
<keyword evidence="3" id="KW-1185">Reference proteome</keyword>
<sequence length="273" mass="29275">MAHSKLHIISNKKTVTSGMKEGGNYLSSLTRYMFFLILLSLTISSKAVNMDSLSMKNYTLSSTTTAIYVAKNKTGAQDKYKQTKYWRKHKTLKACGWTALGIGVPTMVVGFAGAVVSGYESGGDGKAFGIILCAGAGLTISSIPLFTFAVKNRQKAIATALGTELNPQLWKKHKQFRIGAYTALGIGLAGIATGLMGGAFDDSFYKNTRPWKAVFYAGASATAASIPLFVFANINKKRAKQAIEFSLSSSSIQMALPNGMIQTQPALGICFNF</sequence>
<keyword evidence="1" id="KW-0812">Transmembrane</keyword>
<feature type="transmembrane region" description="Helical" evidence="1">
    <location>
        <begin position="213"/>
        <end position="234"/>
    </location>
</feature>
<feature type="transmembrane region" description="Helical" evidence="1">
    <location>
        <begin position="94"/>
        <end position="116"/>
    </location>
</feature>
<accession>K9EIH6</accession>
<dbReference type="PATRIC" id="fig|742727.4.peg.3867"/>
<dbReference type="eggNOG" id="ENOG5033NXJ">
    <property type="taxonomic scope" value="Bacteria"/>
</dbReference>
<comment type="caution">
    <text evidence="2">The sequence shown here is derived from an EMBL/GenBank/DDBJ whole genome shotgun (WGS) entry which is preliminary data.</text>
</comment>
<reference evidence="2 3" key="1">
    <citation type="submission" date="2012-09" db="EMBL/GenBank/DDBJ databases">
        <title>The Genome Sequence of Bacteroides oleiciplenus YIT 12058.</title>
        <authorList>
            <consortium name="The Broad Institute Genome Sequencing Platform"/>
            <person name="Earl A."/>
            <person name="Ward D."/>
            <person name="Feldgarden M."/>
            <person name="Gevers D."/>
            <person name="Morotomi M."/>
            <person name="Walker B."/>
            <person name="Young S.K."/>
            <person name="Zeng Q."/>
            <person name="Gargeya S."/>
            <person name="Fitzgerald M."/>
            <person name="Haas B."/>
            <person name="Abouelleil A."/>
            <person name="Alvarado L."/>
            <person name="Arachchi H.M."/>
            <person name="Berlin A.M."/>
            <person name="Chapman S.B."/>
            <person name="Goldberg J."/>
            <person name="Griggs A."/>
            <person name="Gujja S."/>
            <person name="Hansen M."/>
            <person name="Howarth C."/>
            <person name="Imamovic A."/>
            <person name="Larimer J."/>
            <person name="McCowen C."/>
            <person name="Montmayeur A."/>
            <person name="Murphy C."/>
            <person name="Neiman D."/>
            <person name="Pearson M."/>
            <person name="Priest M."/>
            <person name="Roberts A."/>
            <person name="Saif S."/>
            <person name="Shea T."/>
            <person name="Sisk P."/>
            <person name="Sykes S."/>
            <person name="Wortman J."/>
            <person name="Nusbaum C."/>
            <person name="Birren B."/>
        </authorList>
    </citation>
    <scope>NUCLEOTIDE SEQUENCE [LARGE SCALE GENOMIC DNA]</scope>
    <source>
        <strain evidence="2 3">YIT 12058</strain>
    </source>
</reference>
<evidence type="ECO:0000313" key="2">
    <source>
        <dbReference type="EMBL" id="EKU88920.1"/>
    </source>
</evidence>
<dbReference type="EMBL" id="ADLF01000016">
    <property type="protein sequence ID" value="EKU88920.1"/>
    <property type="molecule type" value="Genomic_DNA"/>
</dbReference>
<dbReference type="Proteomes" id="UP000009872">
    <property type="component" value="Unassembled WGS sequence"/>
</dbReference>
<evidence type="ECO:0000256" key="1">
    <source>
        <dbReference type="SAM" id="Phobius"/>
    </source>
</evidence>
<proteinExistence type="predicted"/>
<organism evidence="2 3">
    <name type="scientific">Bacteroides oleiciplenus YIT 12058</name>
    <dbReference type="NCBI Taxonomy" id="742727"/>
    <lineage>
        <taxon>Bacteria</taxon>
        <taxon>Pseudomonadati</taxon>
        <taxon>Bacteroidota</taxon>
        <taxon>Bacteroidia</taxon>
        <taxon>Bacteroidales</taxon>
        <taxon>Bacteroidaceae</taxon>
        <taxon>Bacteroides</taxon>
    </lineage>
</organism>
<dbReference type="HOGENOM" id="CLU_1018009_0_0_10"/>